<comment type="caution">
    <text evidence="3">The sequence shown here is derived from an EMBL/GenBank/DDBJ whole genome shotgun (WGS) entry which is preliminary data.</text>
</comment>
<sequence>MEVIMMRTIQDVTKDTWLRETFPEWGTWLNEEIRDKQVEPNSFAMWWLGCTGIWIKSDQGTNILCDLWTGTGKRSHGAGNMKKGHQMMRMSGVEKLQPNLRNQPFVLDPFEIEGVDALVVTHIHSDHLDINTAAAVAKNCPEAKFVGPKAVVDTWLKWGVPAERTVVVRPNESVKIKDIEVVALEAFDRTALVTWDGDPEYELKGKMPQDMDLIAVNYLFKTSGGNIYHAGDSHFSNMFAKHGNEHKIDVCLGAFGENPRGITDKMTSVDILRMAECLNARVVIPVHHDIWTNFMADTDEILALWNMKKDRLQYDFQPFIWQVGGQYNYPQDLNKLEFNFYRGFDDAFSKENDVPFPSFL</sequence>
<dbReference type="InterPro" id="IPR001279">
    <property type="entry name" value="Metallo-B-lactamas"/>
</dbReference>
<dbReference type="STRING" id="592010.GCWU000182_001215"/>
<name>W1Q602_ABIDE</name>
<evidence type="ECO:0000313" key="4">
    <source>
        <dbReference type="Proteomes" id="UP000019050"/>
    </source>
</evidence>
<reference evidence="3" key="1">
    <citation type="submission" date="2013-06" db="EMBL/GenBank/DDBJ databases">
        <authorList>
            <person name="Weinstock G."/>
            <person name="Sodergren E."/>
            <person name="Clifton S."/>
            <person name="Fulton L."/>
            <person name="Fulton B."/>
            <person name="Courtney L."/>
            <person name="Fronick C."/>
            <person name="Harrison M."/>
            <person name="Strong C."/>
            <person name="Farmer C."/>
            <person name="Delahaunty K."/>
            <person name="Markovic C."/>
            <person name="Hall O."/>
            <person name="Minx P."/>
            <person name="Tomlinson C."/>
            <person name="Mitreva M."/>
            <person name="Nelson J."/>
            <person name="Hou S."/>
            <person name="Wollam A."/>
            <person name="Pepin K.H."/>
            <person name="Johnson M."/>
            <person name="Bhonagiri V."/>
            <person name="Nash W.E."/>
            <person name="Warren W."/>
            <person name="Chinwalla A."/>
            <person name="Mardis E.R."/>
            <person name="Wilson R.K."/>
        </authorList>
    </citation>
    <scope>NUCLEOTIDE SEQUENCE [LARGE SCALE GENOMIC DNA]</scope>
    <source>
        <strain evidence="3">ATCC 49176</strain>
    </source>
</reference>
<dbReference type="EMBL" id="ACIN03000012">
    <property type="protein sequence ID" value="ESK65434.1"/>
    <property type="molecule type" value="Genomic_DNA"/>
</dbReference>
<dbReference type="Proteomes" id="UP000019050">
    <property type="component" value="Unassembled WGS sequence"/>
</dbReference>
<dbReference type="GO" id="GO:0016787">
    <property type="term" value="F:hydrolase activity"/>
    <property type="evidence" value="ECO:0007669"/>
    <property type="project" value="UniProtKB-KW"/>
</dbReference>
<dbReference type="InterPro" id="IPR036866">
    <property type="entry name" value="RibonucZ/Hydroxyglut_hydro"/>
</dbReference>
<dbReference type="SUPFAM" id="SSF56281">
    <property type="entry name" value="Metallo-hydrolase/oxidoreductase"/>
    <property type="match status" value="1"/>
</dbReference>
<accession>W1Q602</accession>
<gene>
    <name evidence="3" type="ORF">GCWU000182_001215</name>
</gene>
<feature type="domain" description="Metallo-beta-lactamase" evidence="2">
    <location>
        <begin position="98"/>
        <end position="288"/>
    </location>
</feature>
<dbReference type="AlphaFoldDB" id="W1Q602"/>
<dbReference type="NCBIfam" id="NF008688">
    <property type="entry name" value="PRK11709.1"/>
    <property type="match status" value="1"/>
</dbReference>
<dbReference type="PANTHER" id="PTHR43546:SF9">
    <property type="entry name" value="L-ASCORBATE-6-PHOSPHATE LACTONASE ULAG-RELATED"/>
    <property type="match status" value="1"/>
</dbReference>
<dbReference type="InterPro" id="IPR050114">
    <property type="entry name" value="UPF0173_UPF0282_UlaG_hydrolase"/>
</dbReference>
<evidence type="ECO:0000256" key="1">
    <source>
        <dbReference type="ARBA" id="ARBA00022801"/>
    </source>
</evidence>
<protein>
    <recommendedName>
        <fullName evidence="2">Metallo-beta-lactamase domain-containing protein</fullName>
    </recommendedName>
</protein>
<keyword evidence="1" id="KW-0378">Hydrolase</keyword>
<dbReference type="Gene3D" id="3.60.15.10">
    <property type="entry name" value="Ribonuclease Z/Hydroxyacylglutathione hydrolase-like"/>
    <property type="match status" value="1"/>
</dbReference>
<keyword evidence="4" id="KW-1185">Reference proteome</keyword>
<dbReference type="eggNOG" id="COG2220">
    <property type="taxonomic scope" value="Bacteria"/>
</dbReference>
<proteinExistence type="predicted"/>
<evidence type="ECO:0000313" key="3">
    <source>
        <dbReference type="EMBL" id="ESK65434.1"/>
    </source>
</evidence>
<dbReference type="HOGENOM" id="CLU_074775_0_0_9"/>
<evidence type="ECO:0000259" key="2">
    <source>
        <dbReference type="Pfam" id="PF12706"/>
    </source>
</evidence>
<dbReference type="PANTHER" id="PTHR43546">
    <property type="entry name" value="UPF0173 METAL-DEPENDENT HYDROLASE MJ1163-RELATED"/>
    <property type="match status" value="1"/>
</dbReference>
<dbReference type="Pfam" id="PF12706">
    <property type="entry name" value="Lactamase_B_2"/>
    <property type="match status" value="1"/>
</dbReference>
<organism evidence="3 4">
    <name type="scientific">Abiotrophia defectiva ATCC 49176</name>
    <dbReference type="NCBI Taxonomy" id="592010"/>
    <lineage>
        <taxon>Bacteria</taxon>
        <taxon>Bacillati</taxon>
        <taxon>Bacillota</taxon>
        <taxon>Bacilli</taxon>
        <taxon>Lactobacillales</taxon>
        <taxon>Aerococcaceae</taxon>
        <taxon>Abiotrophia</taxon>
    </lineage>
</organism>